<protein>
    <submittedName>
        <fullName evidence="1">Uncharacterized protein</fullName>
    </submittedName>
</protein>
<evidence type="ECO:0000313" key="2">
    <source>
        <dbReference type="Proteomes" id="UP000349468"/>
    </source>
</evidence>
<dbReference type="GeneID" id="46431525"/>
<sequence length="130" mass="14348">MHGLRTHLPLLIRQVLALWLLAFAVAASQGCLSLPPHDLNAAHEITSSAGHDNSHEQHASSCLQYCEHSATALPPAQTLPTFEHALWAVLFLLPALILSVRSQTPFAFLTLHRPAPPRPPARLRFVRFND</sequence>
<proteinExistence type="predicted"/>
<dbReference type="RefSeq" id="WP_083376260.1">
    <property type="nucleotide sequence ID" value="NZ_CABVIK010000012.1"/>
</dbReference>
<name>A0A5E7M2H7_PSEFL</name>
<evidence type="ECO:0000313" key="1">
    <source>
        <dbReference type="EMBL" id="VVP19741.1"/>
    </source>
</evidence>
<reference evidence="1 2" key="1">
    <citation type="submission" date="2019-09" db="EMBL/GenBank/DDBJ databases">
        <authorList>
            <person name="Chandra G."/>
            <person name="Truman W A."/>
        </authorList>
    </citation>
    <scope>NUCLEOTIDE SEQUENCE [LARGE SCALE GENOMIC DNA]</scope>
    <source>
        <strain evidence="1">PS870</strain>
    </source>
</reference>
<accession>A0A5E7M2H7</accession>
<dbReference type="Proteomes" id="UP000349468">
    <property type="component" value="Unassembled WGS sequence"/>
</dbReference>
<gene>
    <name evidence="1" type="ORF">PS870_03758</name>
</gene>
<dbReference type="PROSITE" id="PS51257">
    <property type="entry name" value="PROKAR_LIPOPROTEIN"/>
    <property type="match status" value="1"/>
</dbReference>
<dbReference type="EMBL" id="CABVIK010000012">
    <property type="protein sequence ID" value="VVP19741.1"/>
    <property type="molecule type" value="Genomic_DNA"/>
</dbReference>
<organism evidence="1 2">
    <name type="scientific">Pseudomonas fluorescens</name>
    <dbReference type="NCBI Taxonomy" id="294"/>
    <lineage>
        <taxon>Bacteria</taxon>
        <taxon>Pseudomonadati</taxon>
        <taxon>Pseudomonadota</taxon>
        <taxon>Gammaproteobacteria</taxon>
        <taxon>Pseudomonadales</taxon>
        <taxon>Pseudomonadaceae</taxon>
        <taxon>Pseudomonas</taxon>
    </lineage>
</organism>
<dbReference type="AlphaFoldDB" id="A0A5E7M2H7"/>